<comment type="similarity">
    <text evidence="1">Belongs to the metallo-dependent hydrolases superfamily. TatD-type hydrolase family.</text>
</comment>
<dbReference type="GO" id="GO:0046872">
    <property type="term" value="F:metal ion binding"/>
    <property type="evidence" value="ECO:0007669"/>
    <property type="project" value="UniProtKB-KW"/>
</dbReference>
<dbReference type="Pfam" id="PF01026">
    <property type="entry name" value="TatD_DNase"/>
    <property type="match status" value="1"/>
</dbReference>
<dbReference type="OrthoDB" id="9810005at2"/>
<dbReference type="PIRSF" id="PIRSF005902">
    <property type="entry name" value="DNase_TatD"/>
    <property type="match status" value="1"/>
</dbReference>
<feature type="binding site" evidence="4">
    <location>
        <position position="157"/>
    </location>
    <ligand>
        <name>a divalent metal cation</name>
        <dbReference type="ChEBI" id="CHEBI:60240"/>
        <label>2</label>
    </ligand>
</feature>
<protein>
    <submittedName>
        <fullName evidence="5">Hydrolase TatD</fullName>
    </submittedName>
</protein>
<dbReference type="GO" id="GO:0004536">
    <property type="term" value="F:DNA nuclease activity"/>
    <property type="evidence" value="ECO:0007669"/>
    <property type="project" value="InterPro"/>
</dbReference>
<dbReference type="EMBL" id="AP021874">
    <property type="protein sequence ID" value="BBO70587.1"/>
    <property type="molecule type" value="Genomic_DNA"/>
</dbReference>
<evidence type="ECO:0000313" key="6">
    <source>
        <dbReference type="Proteomes" id="UP000427906"/>
    </source>
</evidence>
<organism evidence="5 6">
    <name type="scientific">Desulfosarcina alkanivorans</name>
    <dbReference type="NCBI Taxonomy" id="571177"/>
    <lineage>
        <taxon>Bacteria</taxon>
        <taxon>Pseudomonadati</taxon>
        <taxon>Thermodesulfobacteriota</taxon>
        <taxon>Desulfobacteria</taxon>
        <taxon>Desulfobacterales</taxon>
        <taxon>Desulfosarcinaceae</taxon>
        <taxon>Desulfosarcina</taxon>
    </lineage>
</organism>
<accession>A0A5K7Z1B6</accession>
<evidence type="ECO:0000256" key="1">
    <source>
        <dbReference type="ARBA" id="ARBA00009275"/>
    </source>
</evidence>
<dbReference type="InterPro" id="IPR001130">
    <property type="entry name" value="TatD-like"/>
</dbReference>
<feature type="binding site" evidence="4">
    <location>
        <position position="96"/>
    </location>
    <ligand>
        <name>a divalent metal cation</name>
        <dbReference type="ChEBI" id="CHEBI:60240"/>
        <label>1</label>
    </ligand>
</feature>
<dbReference type="Gene3D" id="3.20.20.140">
    <property type="entry name" value="Metal-dependent hydrolases"/>
    <property type="match status" value="1"/>
</dbReference>
<dbReference type="InterPro" id="IPR018228">
    <property type="entry name" value="DNase_TatD-rel_CS"/>
</dbReference>
<evidence type="ECO:0000313" key="5">
    <source>
        <dbReference type="EMBL" id="BBO70587.1"/>
    </source>
</evidence>
<feature type="binding site" evidence="4">
    <location>
        <position position="132"/>
    </location>
    <ligand>
        <name>a divalent metal cation</name>
        <dbReference type="ChEBI" id="CHEBI:60240"/>
        <label>2</label>
    </ligand>
</feature>
<dbReference type="SUPFAM" id="SSF51556">
    <property type="entry name" value="Metallo-dependent hydrolases"/>
    <property type="match status" value="1"/>
</dbReference>
<dbReference type="FunFam" id="3.20.20.140:FF:000005">
    <property type="entry name" value="TatD family hydrolase"/>
    <property type="match status" value="1"/>
</dbReference>
<keyword evidence="6" id="KW-1185">Reference proteome</keyword>
<dbReference type="RefSeq" id="WP_155318525.1">
    <property type="nucleotide sequence ID" value="NZ_AP021874.1"/>
</dbReference>
<dbReference type="GO" id="GO:0005829">
    <property type="term" value="C:cytosol"/>
    <property type="evidence" value="ECO:0007669"/>
    <property type="project" value="TreeGrafter"/>
</dbReference>
<evidence type="ECO:0000256" key="4">
    <source>
        <dbReference type="PIRSR" id="PIRSR005902-1"/>
    </source>
</evidence>
<sequence>MKKLNLFDSHCHLDDPSFEPDFQEVVHRAATAGVHRMLVVGIDRPTSERAVALAKTNTGMYASVGVHPHDASACSDEVLAHLRSLASTPEVVAWGEIGLDFYRMYTPQKDQEQCFMRQLEIAGALNLPHIFHERDSRGRLLELLKAVPNNRRSAVVHCFSGTEDELGRYLDMGFYIGITGIVTINGRGKSLRRMIPSIPADRLLIETDSPYLTPAPRRNKFRRNEPAFVREVLLKIAEVRREDPSALAQQVWSNSCRLFRLDPSAS</sequence>
<dbReference type="PANTHER" id="PTHR46124">
    <property type="entry name" value="D-AMINOACYL-TRNA DEACYLASE"/>
    <property type="match status" value="1"/>
</dbReference>
<dbReference type="KEGG" id="dalk:DSCA_45170"/>
<dbReference type="PROSITE" id="PS01137">
    <property type="entry name" value="TATD_1"/>
    <property type="match status" value="1"/>
</dbReference>
<keyword evidence="2 4" id="KW-0479">Metal-binding</keyword>
<name>A0A5K7Z1B6_9BACT</name>
<feature type="binding site" evidence="4">
    <location>
        <position position="208"/>
    </location>
    <ligand>
        <name>a divalent metal cation</name>
        <dbReference type="ChEBI" id="CHEBI:60240"/>
        <label>1</label>
    </ligand>
</feature>
<dbReference type="PANTHER" id="PTHR46124:SF2">
    <property type="entry name" value="D-AMINOACYL-TRNA DEACYLASE"/>
    <property type="match status" value="1"/>
</dbReference>
<evidence type="ECO:0000256" key="3">
    <source>
        <dbReference type="ARBA" id="ARBA00022801"/>
    </source>
</evidence>
<feature type="binding site" evidence="4">
    <location>
        <position position="10"/>
    </location>
    <ligand>
        <name>a divalent metal cation</name>
        <dbReference type="ChEBI" id="CHEBI:60240"/>
        <label>1</label>
    </ligand>
</feature>
<evidence type="ECO:0000256" key="2">
    <source>
        <dbReference type="ARBA" id="ARBA00022723"/>
    </source>
</evidence>
<dbReference type="Proteomes" id="UP000427906">
    <property type="component" value="Chromosome"/>
</dbReference>
<proteinExistence type="inferred from homology"/>
<reference evidence="5 6" key="1">
    <citation type="submission" date="2019-11" db="EMBL/GenBank/DDBJ databases">
        <title>Comparative genomics of hydrocarbon-degrading Desulfosarcina strains.</title>
        <authorList>
            <person name="Watanabe M."/>
            <person name="Kojima H."/>
            <person name="Fukui M."/>
        </authorList>
    </citation>
    <scope>NUCLEOTIDE SEQUENCE [LARGE SCALE GENOMIC DNA]</scope>
    <source>
        <strain evidence="5 6">PL12</strain>
    </source>
</reference>
<dbReference type="GO" id="GO:0016788">
    <property type="term" value="F:hydrolase activity, acting on ester bonds"/>
    <property type="evidence" value="ECO:0007669"/>
    <property type="project" value="InterPro"/>
</dbReference>
<dbReference type="InterPro" id="IPR015991">
    <property type="entry name" value="TatD/YcfH-like"/>
</dbReference>
<dbReference type="NCBIfam" id="TIGR00010">
    <property type="entry name" value="YchF/TatD family DNA exonuclease"/>
    <property type="match status" value="1"/>
</dbReference>
<dbReference type="InterPro" id="IPR032466">
    <property type="entry name" value="Metal_Hydrolase"/>
</dbReference>
<dbReference type="AlphaFoldDB" id="A0A5K7Z1B6"/>
<feature type="binding site" evidence="4">
    <location>
        <position position="12"/>
    </location>
    <ligand>
        <name>a divalent metal cation</name>
        <dbReference type="ChEBI" id="CHEBI:60240"/>
        <label>1</label>
    </ligand>
</feature>
<keyword evidence="3 5" id="KW-0378">Hydrolase</keyword>
<gene>
    <name evidence="5" type="ORF">DSCA_45170</name>
</gene>
<dbReference type="CDD" id="cd01310">
    <property type="entry name" value="TatD_DNAse"/>
    <property type="match status" value="1"/>
</dbReference>